<reference evidence="2" key="1">
    <citation type="journal article" date="2023" name="Front. Plant Sci.">
        <title>Chromosomal-level genome assembly of Melastoma candidum provides insights into trichome evolution.</title>
        <authorList>
            <person name="Zhong Y."/>
            <person name="Wu W."/>
            <person name="Sun C."/>
            <person name="Zou P."/>
            <person name="Liu Y."/>
            <person name="Dai S."/>
            <person name="Zhou R."/>
        </authorList>
    </citation>
    <scope>NUCLEOTIDE SEQUENCE [LARGE SCALE GENOMIC DNA]</scope>
</reference>
<evidence type="ECO:0000313" key="1">
    <source>
        <dbReference type="EMBL" id="KAI4389989.1"/>
    </source>
</evidence>
<accession>A0ACB9SJI2</accession>
<protein>
    <submittedName>
        <fullName evidence="1">Uncharacterized protein</fullName>
    </submittedName>
</protein>
<organism evidence="1 2">
    <name type="scientific">Melastoma candidum</name>
    <dbReference type="NCBI Taxonomy" id="119954"/>
    <lineage>
        <taxon>Eukaryota</taxon>
        <taxon>Viridiplantae</taxon>
        <taxon>Streptophyta</taxon>
        <taxon>Embryophyta</taxon>
        <taxon>Tracheophyta</taxon>
        <taxon>Spermatophyta</taxon>
        <taxon>Magnoliopsida</taxon>
        <taxon>eudicotyledons</taxon>
        <taxon>Gunneridae</taxon>
        <taxon>Pentapetalae</taxon>
        <taxon>rosids</taxon>
        <taxon>malvids</taxon>
        <taxon>Myrtales</taxon>
        <taxon>Melastomataceae</taxon>
        <taxon>Melastomatoideae</taxon>
        <taxon>Melastomateae</taxon>
        <taxon>Melastoma</taxon>
    </lineage>
</organism>
<evidence type="ECO:0000313" key="2">
    <source>
        <dbReference type="Proteomes" id="UP001057402"/>
    </source>
</evidence>
<dbReference type="EMBL" id="CM042880">
    <property type="protein sequence ID" value="KAI4389989.1"/>
    <property type="molecule type" value="Genomic_DNA"/>
</dbReference>
<sequence length="185" mass="20653">MVVSHEVHGKILFTTPVSCIFNGLVSYSTGGLPPCPTWLLMNYILYASSSSAGSSTFSHFPPWEEGGLPLPTIHSKILSLVIEYCKKHVHASSSLNPDEELMSWDKDFVKLEKDALFDLIQAANYLNIKGLLDLTCQTVADMIKGKTPAEVKEFFNIKNDFTLEEEEEVTRENQWASSESHALLL</sequence>
<name>A0ACB9SJI2_9MYRT</name>
<gene>
    <name evidence="1" type="ORF">MLD38_002148</name>
</gene>
<proteinExistence type="predicted"/>
<keyword evidence="2" id="KW-1185">Reference proteome</keyword>
<comment type="caution">
    <text evidence="1">The sequence shown here is derived from an EMBL/GenBank/DDBJ whole genome shotgun (WGS) entry which is preliminary data.</text>
</comment>
<dbReference type="Proteomes" id="UP001057402">
    <property type="component" value="Chromosome 1"/>
</dbReference>